<dbReference type="PANTHER" id="PTHR11702">
    <property type="entry name" value="DEVELOPMENTALLY REGULATED GTP-BINDING PROTEIN-RELATED"/>
    <property type="match status" value="1"/>
</dbReference>
<keyword evidence="5 10" id="KW-0479">Metal-binding</keyword>
<evidence type="ECO:0000256" key="1">
    <source>
        <dbReference type="ARBA" id="ARBA00001946"/>
    </source>
</evidence>
<evidence type="ECO:0000256" key="6">
    <source>
        <dbReference type="ARBA" id="ARBA00022741"/>
    </source>
</evidence>
<keyword evidence="9 10" id="KW-0342">GTP-binding</keyword>
<dbReference type="AlphaFoldDB" id="A0A2V4L5C5"/>
<dbReference type="InterPro" id="IPR014100">
    <property type="entry name" value="GTP-bd_Obg/CgtA"/>
</dbReference>
<comment type="subunit">
    <text evidence="10">Monomer.</text>
</comment>
<dbReference type="PROSITE" id="PS51883">
    <property type="entry name" value="OBG"/>
    <property type="match status" value="1"/>
</dbReference>
<dbReference type="InterPro" id="IPR006073">
    <property type="entry name" value="GTP-bd"/>
</dbReference>
<evidence type="ECO:0000256" key="7">
    <source>
        <dbReference type="ARBA" id="ARBA00022801"/>
    </source>
</evidence>
<dbReference type="InterPro" id="IPR006074">
    <property type="entry name" value="GTP1-OBG_CS"/>
</dbReference>
<dbReference type="OrthoDB" id="9807318at2"/>
<feature type="binding site" evidence="10">
    <location>
        <position position="193"/>
    </location>
    <ligand>
        <name>Mg(2+)</name>
        <dbReference type="ChEBI" id="CHEBI:18420"/>
    </ligand>
</feature>
<accession>A0A2V4L5C5</accession>
<evidence type="ECO:0000256" key="9">
    <source>
        <dbReference type="ARBA" id="ARBA00023134"/>
    </source>
</evidence>
<feature type="binding site" evidence="10">
    <location>
        <begin position="166"/>
        <end position="173"/>
    </location>
    <ligand>
        <name>GTP</name>
        <dbReference type="ChEBI" id="CHEBI:37565"/>
    </ligand>
</feature>
<evidence type="ECO:0000313" key="15">
    <source>
        <dbReference type="Proteomes" id="UP000248146"/>
    </source>
</evidence>
<dbReference type="Proteomes" id="UP000248146">
    <property type="component" value="Unassembled WGS sequence"/>
</dbReference>
<dbReference type="FunFam" id="2.70.210.12:FF:000001">
    <property type="entry name" value="GTPase Obg"/>
    <property type="match status" value="1"/>
</dbReference>
<dbReference type="SUPFAM" id="SSF52540">
    <property type="entry name" value="P-loop containing nucleoside triphosphate hydrolases"/>
    <property type="match status" value="1"/>
</dbReference>
<proteinExistence type="inferred from homology"/>
<dbReference type="Pfam" id="PF01018">
    <property type="entry name" value="GTP1_OBG"/>
    <property type="match status" value="1"/>
</dbReference>
<dbReference type="Gene3D" id="3.40.50.300">
    <property type="entry name" value="P-loop containing nucleotide triphosphate hydrolases"/>
    <property type="match status" value="1"/>
</dbReference>
<evidence type="ECO:0000256" key="4">
    <source>
        <dbReference type="ARBA" id="ARBA00022490"/>
    </source>
</evidence>
<dbReference type="GO" id="GO:0005737">
    <property type="term" value="C:cytoplasm"/>
    <property type="evidence" value="ECO:0007669"/>
    <property type="project" value="UniProtKB-SubCell"/>
</dbReference>
<dbReference type="EMBL" id="QJRX01000002">
    <property type="protein sequence ID" value="PYC28109.1"/>
    <property type="molecule type" value="Genomic_DNA"/>
</dbReference>
<dbReference type="CDD" id="cd01898">
    <property type="entry name" value="Obg"/>
    <property type="match status" value="1"/>
</dbReference>
<feature type="region of interest" description="Disordered" evidence="11">
    <location>
        <begin position="127"/>
        <end position="148"/>
    </location>
</feature>
<keyword evidence="8 10" id="KW-0460">Magnesium</keyword>
<comment type="subcellular location">
    <subcellularLocation>
        <location evidence="2 10">Cytoplasm</location>
    </subcellularLocation>
</comment>
<dbReference type="InterPro" id="IPR006169">
    <property type="entry name" value="GTP1_OBG_dom"/>
</dbReference>
<dbReference type="GO" id="GO:0003924">
    <property type="term" value="F:GTPase activity"/>
    <property type="evidence" value="ECO:0007669"/>
    <property type="project" value="UniProtKB-UniRule"/>
</dbReference>
<feature type="compositionally biased region" description="Polar residues" evidence="11">
    <location>
        <begin position="129"/>
        <end position="143"/>
    </location>
</feature>
<comment type="cofactor">
    <cofactor evidence="1 10">
        <name>Mg(2+)</name>
        <dbReference type="ChEBI" id="CHEBI:18420"/>
    </cofactor>
</comment>
<feature type="binding site" evidence="10">
    <location>
        <begin position="314"/>
        <end position="316"/>
    </location>
    <ligand>
        <name>GTP</name>
        <dbReference type="ChEBI" id="CHEBI:37565"/>
    </ligand>
</feature>
<dbReference type="PROSITE" id="PS51710">
    <property type="entry name" value="G_OBG"/>
    <property type="match status" value="1"/>
</dbReference>
<comment type="caution">
    <text evidence="14">The sequence shown here is derived from an EMBL/GenBank/DDBJ whole genome shotgun (WGS) entry which is preliminary data.</text>
</comment>
<keyword evidence="7 10" id="KW-0378">Hydrolase</keyword>
<feature type="compositionally biased region" description="Acidic residues" evidence="11">
    <location>
        <begin position="383"/>
        <end position="400"/>
    </location>
</feature>
<evidence type="ECO:0000256" key="5">
    <source>
        <dbReference type="ARBA" id="ARBA00022723"/>
    </source>
</evidence>
<organism evidence="14 15">
    <name type="scientific">Aquipseudomonas alcaligenes</name>
    <name type="common">Pseudomonas alcaligenes</name>
    <dbReference type="NCBI Taxonomy" id="43263"/>
    <lineage>
        <taxon>Bacteria</taxon>
        <taxon>Pseudomonadati</taxon>
        <taxon>Pseudomonadota</taxon>
        <taxon>Gammaproteobacteria</taxon>
        <taxon>Pseudomonadales</taxon>
        <taxon>Pseudomonadaceae</taxon>
        <taxon>Aquipseudomonas</taxon>
    </lineage>
</organism>
<feature type="region of interest" description="Disordered" evidence="11">
    <location>
        <begin position="381"/>
        <end position="407"/>
    </location>
</feature>
<evidence type="ECO:0000256" key="2">
    <source>
        <dbReference type="ARBA" id="ARBA00004496"/>
    </source>
</evidence>
<keyword evidence="4 10" id="KW-0963">Cytoplasm</keyword>
<dbReference type="InterPro" id="IPR031167">
    <property type="entry name" value="G_OBG"/>
</dbReference>
<evidence type="ECO:0000256" key="10">
    <source>
        <dbReference type="HAMAP-Rule" id="MF_01454"/>
    </source>
</evidence>
<dbReference type="FunFam" id="3.40.50.300:FF:000185">
    <property type="entry name" value="GTPase Obg"/>
    <property type="match status" value="1"/>
</dbReference>
<dbReference type="Pfam" id="PF01926">
    <property type="entry name" value="MMR_HSR1"/>
    <property type="match status" value="1"/>
</dbReference>
<dbReference type="Gene3D" id="2.70.210.12">
    <property type="entry name" value="GTP1/OBG domain"/>
    <property type="match status" value="1"/>
</dbReference>
<dbReference type="GO" id="GO:0042254">
    <property type="term" value="P:ribosome biogenesis"/>
    <property type="evidence" value="ECO:0007669"/>
    <property type="project" value="UniProtKB-UniRule"/>
</dbReference>
<evidence type="ECO:0000256" key="11">
    <source>
        <dbReference type="SAM" id="MobiDB-lite"/>
    </source>
</evidence>
<comment type="function">
    <text evidence="10">An essential GTPase which binds GTP, GDP and possibly (p)ppGpp with moderate affinity, with high nucleotide exchange rates and a fairly low GTP hydrolysis rate. Plays a role in control of the cell cycle, stress response, ribosome biogenesis and in those bacteria that undergo differentiation, in morphogenesis control.</text>
</comment>
<dbReference type="GO" id="GO:0005525">
    <property type="term" value="F:GTP binding"/>
    <property type="evidence" value="ECO:0007669"/>
    <property type="project" value="UniProtKB-UniRule"/>
</dbReference>
<dbReference type="PROSITE" id="PS00905">
    <property type="entry name" value="GTP1_OBG"/>
    <property type="match status" value="1"/>
</dbReference>
<sequence length="407" mass="44778">MKFVDEVSIFVKAGDGGNGMMSFRREKFIEKGGPNGGDGGDGGSVFLEADENLNTLVDYRYTRRFQAQNGEKGGSTECTGAKGEDLILPVPVGTTVIDAATQEVIGDLTKAGQRLMVAQGGWHGLGNTRFKSSTNRAPRQTTPGKPGEQRDLKLELKVLADVGLLGLPNAGKSTFIRSVSAAKPKVADYPFTTLVPNLGVVSVGRYKSFVIADIPGLIEGASEGAGLGIRFLKHLARTRLLLHLVDMAPLDESDPAEAAEVIIRELEKFSPALAERERWLVLNKADQLLDDEREERMRAVVERLEWKGPVFVISALEREGTEALSQAIMRYMDERAERIEEDAEYAAELAELDRRIEDEARARLQALDDKRALRKAGLKSVDDIGDDDDWDDFEDDEDGPEIIYVRD</sequence>
<dbReference type="InterPro" id="IPR027417">
    <property type="entry name" value="P-loop_NTPase"/>
</dbReference>
<dbReference type="PANTHER" id="PTHR11702:SF31">
    <property type="entry name" value="MITOCHONDRIAL RIBOSOME-ASSOCIATED GTPASE 2"/>
    <property type="match status" value="1"/>
</dbReference>
<dbReference type="InterPro" id="IPR036726">
    <property type="entry name" value="GTP1_OBG_dom_sf"/>
</dbReference>
<dbReference type="HAMAP" id="MF_01454">
    <property type="entry name" value="GTPase_Obg"/>
    <property type="match status" value="1"/>
</dbReference>
<dbReference type="GO" id="GO:0000287">
    <property type="term" value="F:magnesium ion binding"/>
    <property type="evidence" value="ECO:0007669"/>
    <property type="project" value="InterPro"/>
</dbReference>
<dbReference type="GO" id="GO:0043022">
    <property type="term" value="F:ribosome binding"/>
    <property type="evidence" value="ECO:0007669"/>
    <property type="project" value="UniProtKB-ARBA"/>
</dbReference>
<dbReference type="InterPro" id="IPR045086">
    <property type="entry name" value="OBG_GTPase"/>
</dbReference>
<dbReference type="GO" id="GO:0019003">
    <property type="term" value="F:GDP binding"/>
    <property type="evidence" value="ECO:0007669"/>
    <property type="project" value="UniProtKB-ARBA"/>
</dbReference>
<feature type="domain" description="OBG-type G" evidence="12">
    <location>
        <begin position="160"/>
        <end position="333"/>
    </location>
</feature>
<evidence type="ECO:0000259" key="12">
    <source>
        <dbReference type="PROSITE" id="PS51710"/>
    </source>
</evidence>
<dbReference type="PIRSF" id="PIRSF002401">
    <property type="entry name" value="GTP_bd_Obg/CgtA"/>
    <property type="match status" value="1"/>
</dbReference>
<comment type="similarity">
    <text evidence="3 10">Belongs to the TRAFAC class OBG-HflX-like GTPase superfamily. OBG GTPase family.</text>
</comment>
<evidence type="ECO:0000259" key="13">
    <source>
        <dbReference type="PROSITE" id="PS51883"/>
    </source>
</evidence>
<feature type="domain" description="Obg" evidence="13">
    <location>
        <begin position="1"/>
        <end position="159"/>
    </location>
</feature>
<dbReference type="NCBIfam" id="TIGR02729">
    <property type="entry name" value="Obg_CgtA"/>
    <property type="match status" value="1"/>
</dbReference>
<dbReference type="EC" id="3.6.5.-" evidence="10"/>
<dbReference type="RefSeq" id="WP_110680788.1">
    <property type="nucleotide sequence ID" value="NZ_CP154874.1"/>
</dbReference>
<dbReference type="PRINTS" id="PR00326">
    <property type="entry name" value="GTP1OBG"/>
</dbReference>
<evidence type="ECO:0000256" key="3">
    <source>
        <dbReference type="ARBA" id="ARBA00007699"/>
    </source>
</evidence>
<dbReference type="NCBIfam" id="NF008955">
    <property type="entry name" value="PRK12297.1"/>
    <property type="match status" value="1"/>
</dbReference>
<keyword evidence="6 10" id="KW-0547">Nucleotide-binding</keyword>
<evidence type="ECO:0000256" key="8">
    <source>
        <dbReference type="ARBA" id="ARBA00022842"/>
    </source>
</evidence>
<feature type="binding site" evidence="10">
    <location>
        <begin position="213"/>
        <end position="216"/>
    </location>
    <ligand>
        <name>GTP</name>
        <dbReference type="ChEBI" id="CHEBI:37565"/>
    </ligand>
</feature>
<feature type="binding site" evidence="10">
    <location>
        <begin position="191"/>
        <end position="195"/>
    </location>
    <ligand>
        <name>GTP</name>
        <dbReference type="ChEBI" id="CHEBI:37565"/>
    </ligand>
</feature>
<feature type="binding site" evidence="10">
    <location>
        <position position="173"/>
    </location>
    <ligand>
        <name>Mg(2+)</name>
        <dbReference type="ChEBI" id="CHEBI:18420"/>
    </ligand>
</feature>
<protein>
    <recommendedName>
        <fullName evidence="10">GTPase Obg</fullName>
        <ecNumber evidence="10">3.6.5.-</ecNumber>
    </recommendedName>
    <alternativeName>
        <fullName evidence="10">GTP-binding protein Obg</fullName>
    </alternativeName>
</protein>
<dbReference type="NCBIfam" id="NF008956">
    <property type="entry name" value="PRK12299.1"/>
    <property type="match status" value="1"/>
</dbReference>
<dbReference type="SUPFAM" id="SSF82051">
    <property type="entry name" value="Obg GTP-binding protein N-terminal domain"/>
    <property type="match status" value="1"/>
</dbReference>
<gene>
    <name evidence="14" type="primary">obgE</name>
    <name evidence="14" type="synonym">cgtA</name>
    <name evidence="10 14" type="synonym">obg</name>
    <name evidence="14" type="synonym">yhbZ</name>
    <name evidence="14" type="ORF">DMO17_02715</name>
</gene>
<feature type="binding site" evidence="10">
    <location>
        <begin position="283"/>
        <end position="286"/>
    </location>
    <ligand>
        <name>GTP</name>
        <dbReference type="ChEBI" id="CHEBI:37565"/>
    </ligand>
</feature>
<name>A0A2V4L5C5_AQUAC</name>
<reference evidence="14 15" key="1">
    <citation type="submission" date="2018-06" db="EMBL/GenBank/DDBJ databases">
        <title>Pseudomonas diversity within urban Lake Michigan freshwaters.</title>
        <authorList>
            <person name="Batrich M."/>
            <person name="Hatzopoulos T."/>
            <person name="Putonti C."/>
        </authorList>
    </citation>
    <scope>NUCLEOTIDE SEQUENCE [LARGE SCALE GENOMIC DNA]</scope>
    <source>
        <strain evidence="14 15">MB-090714</strain>
    </source>
</reference>
<evidence type="ECO:0000313" key="14">
    <source>
        <dbReference type="EMBL" id="PYC28109.1"/>
    </source>
</evidence>